<feature type="binding site" evidence="7">
    <location>
        <position position="433"/>
    </location>
    <ligand>
        <name>phosphoenolpyruvate</name>
        <dbReference type="ChEBI" id="CHEBI:58702"/>
    </ligand>
</feature>
<protein>
    <recommendedName>
        <fullName evidence="7">3-phosphoshikimate 1-carboxyvinyltransferase</fullName>
        <ecNumber evidence="7">2.5.1.19</ecNumber>
    </recommendedName>
    <alternativeName>
        <fullName evidence="7">5-enolpyruvylshikimate-3-phosphate synthase</fullName>
        <shortName evidence="7">EPSP synthase</shortName>
        <shortName evidence="7">EPSPS</shortName>
    </alternativeName>
</protein>
<feature type="region of interest" description="Disordered" evidence="8">
    <location>
        <begin position="1"/>
        <end position="23"/>
    </location>
</feature>
<feature type="binding site" evidence="7">
    <location>
        <position position="49"/>
    </location>
    <ligand>
        <name>3-phosphoshikimate</name>
        <dbReference type="ChEBI" id="CHEBI:145989"/>
    </ligand>
</feature>
<dbReference type="RefSeq" id="WP_278159325.1">
    <property type="nucleotide sequence ID" value="NZ_CP121252.1"/>
</dbReference>
<keyword evidence="11" id="KW-1185">Reference proteome</keyword>
<feature type="binding site" evidence="7">
    <location>
        <position position="385"/>
    </location>
    <ligand>
        <name>3-phosphoshikimate</name>
        <dbReference type="ChEBI" id="CHEBI:145989"/>
    </ligand>
</feature>
<dbReference type="HAMAP" id="MF_00210">
    <property type="entry name" value="EPSP_synth"/>
    <property type="match status" value="1"/>
</dbReference>
<dbReference type="NCBIfam" id="TIGR01356">
    <property type="entry name" value="aroA"/>
    <property type="match status" value="1"/>
</dbReference>
<keyword evidence="4 7" id="KW-0808">Transferase</keyword>
<feature type="binding site" evidence="7">
    <location>
        <position position="389"/>
    </location>
    <ligand>
        <name>phosphoenolpyruvate</name>
        <dbReference type="ChEBI" id="CHEBI:58702"/>
    </ligand>
</feature>
<evidence type="ECO:0000256" key="2">
    <source>
        <dbReference type="ARBA" id="ARBA00009948"/>
    </source>
</evidence>
<evidence type="ECO:0000256" key="5">
    <source>
        <dbReference type="ARBA" id="ARBA00023141"/>
    </source>
</evidence>
<dbReference type="InterPro" id="IPR001986">
    <property type="entry name" value="Enolpyruvate_Tfrase_dom"/>
</dbReference>
<dbReference type="PROSITE" id="PS00885">
    <property type="entry name" value="EPSP_SYNTHASE_2"/>
    <property type="match status" value="1"/>
</dbReference>
<comment type="subcellular location">
    <subcellularLocation>
        <location evidence="7">Cytoplasm</location>
    </subcellularLocation>
</comment>
<comment type="function">
    <text evidence="7">Catalyzes the transfer of the enolpyruvyl moiety of phosphoenolpyruvate (PEP) to the 5-hydroxyl of shikimate-3-phosphate (S3P) to produce enolpyruvyl shikimate-3-phosphate and inorganic phosphate.</text>
</comment>
<evidence type="ECO:0000313" key="11">
    <source>
        <dbReference type="Proteomes" id="UP001219037"/>
    </source>
</evidence>
<feature type="binding site" evidence="7">
    <location>
        <position position="205"/>
    </location>
    <ligand>
        <name>3-phosphoshikimate</name>
        <dbReference type="ChEBI" id="CHEBI:145989"/>
    </ligand>
</feature>
<feature type="binding site" evidence="7">
    <location>
        <position position="203"/>
    </location>
    <ligand>
        <name>3-phosphoshikimate</name>
        <dbReference type="ChEBI" id="CHEBI:145989"/>
    </ligand>
</feature>
<keyword evidence="3 7" id="KW-0028">Amino-acid biosynthesis</keyword>
<evidence type="ECO:0000259" key="9">
    <source>
        <dbReference type="Pfam" id="PF00275"/>
    </source>
</evidence>
<feature type="binding site" evidence="7">
    <location>
        <position position="124"/>
    </location>
    <ligand>
        <name>phosphoenolpyruvate</name>
        <dbReference type="ChEBI" id="CHEBI:58702"/>
    </ligand>
</feature>
<dbReference type="InterPro" id="IPR036968">
    <property type="entry name" value="Enolpyruvate_Tfrase_sf"/>
</dbReference>
<dbReference type="Pfam" id="PF00275">
    <property type="entry name" value="EPSP_synthase"/>
    <property type="match status" value="1"/>
</dbReference>
<sequence>MSSPPHRNREVPQPMTTMRHTDTPVLDPWPAPTPTQPVDATVHIPGSKSLTNRYLVLAALSDRPSTVHGVLDSRDSRLMIEALRTLGVAIEPDADRPDTVQVTPMPEVHAETAMERTVDCGLAGTVMRFLPPVAALTGYTVTIDGDPEARVRPMAPVLEGLVQAGAHVERLDAVSGTPTQLPLRVRGNGFVNGGEVTIDAGGSSQFISALLLAGARFRHGLHLRHTGERTPSPEHVGMTVSVLRQAGVVVDDTTPGQWVIAPGPISGGEWTVESDLSNAGPYLCAAVATGGTVRIPHWPAHTTQIGDRWREILPRFGATVTFTPDPGTEHGTLTVAGSRDESGVPVVTGGGEISDTAELAPTVAALAALAQGETHLTKIGHLRGHETDRLSALTAEIRRLGGTIEEHPDRLDITGAGPSGLTAAQMETYHDHRMATFAAVIGLVVPGVSIENVGTTSKTMPRFPQAWSTMAETAETSAPTTVIHG</sequence>
<feature type="binding site" evidence="7">
    <location>
        <position position="48"/>
    </location>
    <ligand>
        <name>3-phosphoshikimate</name>
        <dbReference type="ChEBI" id="CHEBI:145989"/>
    </ligand>
</feature>
<comment type="pathway">
    <text evidence="1 7">Metabolic intermediate biosynthesis; chorismate biosynthesis; chorismate from D-erythrose 4-phosphate and phosphoenolpyruvate: step 6/7.</text>
</comment>
<dbReference type="EC" id="2.5.1.19" evidence="7"/>
<evidence type="ECO:0000256" key="8">
    <source>
        <dbReference type="SAM" id="MobiDB-lite"/>
    </source>
</evidence>
<feature type="binding site" evidence="7">
    <location>
        <position position="53"/>
    </location>
    <ligand>
        <name>3-phosphoshikimate</name>
        <dbReference type="ChEBI" id="CHEBI:145989"/>
    </ligand>
</feature>
<dbReference type="Gene3D" id="3.65.10.10">
    <property type="entry name" value="Enolpyruvate transferase domain"/>
    <property type="match status" value="2"/>
</dbReference>
<accession>A0ABY8H9X7</accession>
<dbReference type="SUPFAM" id="SSF55205">
    <property type="entry name" value="EPT/RTPC-like"/>
    <property type="match status" value="1"/>
</dbReference>
<dbReference type="InterPro" id="IPR013792">
    <property type="entry name" value="RNA3'P_cycl/enolpyr_Trfase_a/b"/>
</dbReference>
<feature type="binding site" evidence="7">
    <location>
        <position position="48"/>
    </location>
    <ligand>
        <name>phosphoenolpyruvate</name>
        <dbReference type="ChEBI" id="CHEBI:58702"/>
    </ligand>
</feature>
<dbReference type="InterPro" id="IPR023193">
    <property type="entry name" value="EPSP_synthase_CS"/>
</dbReference>
<dbReference type="InterPro" id="IPR006264">
    <property type="entry name" value="EPSP_synthase"/>
</dbReference>
<dbReference type="PIRSF" id="PIRSF000505">
    <property type="entry name" value="EPSPS"/>
    <property type="match status" value="1"/>
</dbReference>
<feature type="binding site" evidence="7">
    <location>
        <position position="358"/>
    </location>
    <ligand>
        <name>3-phosphoshikimate</name>
        <dbReference type="ChEBI" id="CHEBI:145989"/>
    </ligand>
</feature>
<reference evidence="10 11" key="1">
    <citation type="submission" date="2023-04" db="EMBL/GenBank/DDBJ databases">
        <title>Funneling lignin-derived compounds into biodiesel using alkali-halophilic Citricoccus sp. P2.</title>
        <authorList>
            <person name="Luo C.-B."/>
        </authorList>
    </citation>
    <scope>NUCLEOTIDE SEQUENCE [LARGE SCALE GENOMIC DNA]</scope>
    <source>
        <strain evidence="10 11">P2</strain>
    </source>
</reference>
<feature type="binding site" evidence="7">
    <location>
        <position position="152"/>
    </location>
    <ligand>
        <name>phosphoenolpyruvate</name>
        <dbReference type="ChEBI" id="CHEBI:58702"/>
    </ligand>
</feature>
<comment type="subunit">
    <text evidence="7">Monomer.</text>
</comment>
<name>A0ABY8H9X7_9MICC</name>
<dbReference type="CDD" id="cd01556">
    <property type="entry name" value="EPSP_synthase"/>
    <property type="match status" value="1"/>
</dbReference>
<gene>
    <name evidence="7 10" type="primary">aroA</name>
    <name evidence="10" type="ORF">P8192_06000</name>
</gene>
<comment type="similarity">
    <text evidence="2 7">Belongs to the EPSP synthase family.</text>
</comment>
<organism evidence="10 11">
    <name type="scientific">Citricoccus muralis</name>
    <dbReference type="NCBI Taxonomy" id="169134"/>
    <lineage>
        <taxon>Bacteria</taxon>
        <taxon>Bacillati</taxon>
        <taxon>Actinomycetota</taxon>
        <taxon>Actinomycetes</taxon>
        <taxon>Micrococcales</taxon>
        <taxon>Micrococcaceae</taxon>
        <taxon>Citricoccus</taxon>
    </lineage>
</organism>
<dbReference type="GO" id="GO:0003866">
    <property type="term" value="F:3-phosphoshikimate 1-carboxyvinyltransferase activity"/>
    <property type="evidence" value="ECO:0007669"/>
    <property type="project" value="UniProtKB-EC"/>
</dbReference>
<dbReference type="EMBL" id="CP121252">
    <property type="protein sequence ID" value="WFP17654.1"/>
    <property type="molecule type" value="Genomic_DNA"/>
</dbReference>
<evidence type="ECO:0000256" key="6">
    <source>
        <dbReference type="ARBA" id="ARBA00044633"/>
    </source>
</evidence>
<evidence type="ECO:0000313" key="10">
    <source>
        <dbReference type="EMBL" id="WFP17654.1"/>
    </source>
</evidence>
<feature type="binding site" evidence="7">
    <location>
        <position position="458"/>
    </location>
    <ligand>
        <name>phosphoenolpyruvate</name>
        <dbReference type="ChEBI" id="CHEBI:58702"/>
    </ligand>
</feature>
<feature type="domain" description="Enolpyruvate transferase" evidence="9">
    <location>
        <begin position="33"/>
        <end position="466"/>
    </location>
</feature>
<feature type="active site" description="Proton acceptor" evidence="7">
    <location>
        <position position="358"/>
    </location>
</feature>
<proteinExistence type="inferred from homology"/>
<comment type="catalytic activity">
    <reaction evidence="6">
        <text>3-phosphoshikimate + phosphoenolpyruvate = 5-O-(1-carboxyvinyl)-3-phosphoshikimate + phosphate</text>
        <dbReference type="Rhea" id="RHEA:21256"/>
        <dbReference type="ChEBI" id="CHEBI:43474"/>
        <dbReference type="ChEBI" id="CHEBI:57701"/>
        <dbReference type="ChEBI" id="CHEBI:58702"/>
        <dbReference type="ChEBI" id="CHEBI:145989"/>
        <dbReference type="EC" id="2.5.1.19"/>
    </reaction>
    <physiologicalReaction direction="left-to-right" evidence="6">
        <dbReference type="Rhea" id="RHEA:21257"/>
    </physiologicalReaction>
</comment>
<feature type="binding site" evidence="7">
    <location>
        <position position="232"/>
    </location>
    <ligand>
        <name>3-phosphoshikimate</name>
        <dbReference type="ChEBI" id="CHEBI:145989"/>
    </ligand>
</feature>
<feature type="binding site" evidence="7">
    <location>
        <position position="204"/>
    </location>
    <ligand>
        <name>3-phosphoshikimate</name>
        <dbReference type="ChEBI" id="CHEBI:145989"/>
    </ligand>
</feature>
<comment type="caution">
    <text evidence="7">Lacks conserved residue(s) required for the propagation of feature annotation.</text>
</comment>
<evidence type="ECO:0000256" key="7">
    <source>
        <dbReference type="HAMAP-Rule" id="MF_00210"/>
    </source>
</evidence>
<keyword evidence="7" id="KW-0963">Cytoplasm</keyword>
<feature type="binding site" evidence="7">
    <location>
        <position position="205"/>
    </location>
    <ligand>
        <name>phosphoenolpyruvate</name>
        <dbReference type="ChEBI" id="CHEBI:58702"/>
    </ligand>
</feature>
<evidence type="ECO:0000256" key="4">
    <source>
        <dbReference type="ARBA" id="ARBA00022679"/>
    </source>
</evidence>
<dbReference type="Proteomes" id="UP001219037">
    <property type="component" value="Chromosome"/>
</dbReference>
<dbReference type="PANTHER" id="PTHR21090">
    <property type="entry name" value="AROM/DEHYDROQUINATE SYNTHASE"/>
    <property type="match status" value="1"/>
</dbReference>
<evidence type="ECO:0000256" key="3">
    <source>
        <dbReference type="ARBA" id="ARBA00022605"/>
    </source>
</evidence>
<dbReference type="PROSITE" id="PS00104">
    <property type="entry name" value="EPSP_SYNTHASE_1"/>
    <property type="match status" value="1"/>
</dbReference>
<evidence type="ECO:0000256" key="1">
    <source>
        <dbReference type="ARBA" id="ARBA00004811"/>
    </source>
</evidence>
<keyword evidence="5 7" id="KW-0057">Aromatic amino acid biosynthesis</keyword>
<dbReference type="PANTHER" id="PTHR21090:SF5">
    <property type="entry name" value="PENTAFUNCTIONAL AROM POLYPEPTIDE"/>
    <property type="match status" value="1"/>
</dbReference>